<dbReference type="Proteomes" id="UP000649617">
    <property type="component" value="Unassembled WGS sequence"/>
</dbReference>
<reference evidence="1" key="1">
    <citation type="submission" date="2021-02" db="EMBL/GenBank/DDBJ databases">
        <authorList>
            <person name="Dougan E. K."/>
            <person name="Rhodes N."/>
            <person name="Thang M."/>
            <person name="Chan C."/>
        </authorList>
    </citation>
    <scope>NUCLEOTIDE SEQUENCE</scope>
</reference>
<sequence>LGDRKRFVGDVLRGLCRKRLHLRAERFCASLRGHCVTEIWTSQRHHVQQDDDGRAGKGVRGLKASLTLCQVSAAEQSHEISDCVLSYSMTYKALSECGIFFLCTFAEALIQVYVYVADSMAQTDGTLPGP</sequence>
<feature type="non-terminal residue" evidence="1">
    <location>
        <position position="130"/>
    </location>
</feature>
<evidence type="ECO:0000313" key="2">
    <source>
        <dbReference type="Proteomes" id="UP000649617"/>
    </source>
</evidence>
<gene>
    <name evidence="1" type="ORF">SPIL2461_LOCUS2234</name>
</gene>
<name>A0A812JNR1_SYMPI</name>
<organism evidence="1 2">
    <name type="scientific">Symbiodinium pilosum</name>
    <name type="common">Dinoflagellate</name>
    <dbReference type="NCBI Taxonomy" id="2952"/>
    <lineage>
        <taxon>Eukaryota</taxon>
        <taxon>Sar</taxon>
        <taxon>Alveolata</taxon>
        <taxon>Dinophyceae</taxon>
        <taxon>Suessiales</taxon>
        <taxon>Symbiodiniaceae</taxon>
        <taxon>Symbiodinium</taxon>
    </lineage>
</organism>
<protein>
    <submittedName>
        <fullName evidence="1">Uncharacterized protein</fullName>
    </submittedName>
</protein>
<dbReference type="AlphaFoldDB" id="A0A812JNR1"/>
<comment type="caution">
    <text evidence="1">The sequence shown here is derived from an EMBL/GenBank/DDBJ whole genome shotgun (WGS) entry which is preliminary data.</text>
</comment>
<proteinExistence type="predicted"/>
<accession>A0A812JNR1</accession>
<evidence type="ECO:0000313" key="1">
    <source>
        <dbReference type="EMBL" id="CAE7209890.1"/>
    </source>
</evidence>
<feature type="non-terminal residue" evidence="1">
    <location>
        <position position="1"/>
    </location>
</feature>
<keyword evidence="2" id="KW-1185">Reference proteome</keyword>
<dbReference type="EMBL" id="CAJNIZ010002372">
    <property type="protein sequence ID" value="CAE7209890.1"/>
    <property type="molecule type" value="Genomic_DNA"/>
</dbReference>